<name>A0AAD8KFE8_TARER</name>
<sequence>MFNRRPRTTSILSLSIIMLMVIMMMIKECDGWTAACNGSTAAECQVMVDEEEEFMMDTEEHRRMLAGNGGRHLTYDGLDKGNAACGNNCGGKYAPASGRTCKTYDRCKR</sequence>
<evidence type="ECO:0000256" key="1">
    <source>
        <dbReference type="ARBA" id="ARBA00004613"/>
    </source>
</evidence>
<dbReference type="Pfam" id="PF05498">
    <property type="entry name" value="RALF"/>
    <property type="match status" value="1"/>
</dbReference>
<dbReference type="PANTHER" id="PTHR39112">
    <property type="entry name" value="PROTEIN RALF-LIKE 27-RELATED"/>
    <property type="match status" value="1"/>
</dbReference>
<dbReference type="GO" id="GO:0005179">
    <property type="term" value="F:hormone activity"/>
    <property type="evidence" value="ECO:0007669"/>
    <property type="project" value="UniProtKB-KW"/>
</dbReference>
<proteinExistence type="inferred from homology"/>
<protein>
    <recommendedName>
        <fullName evidence="10">Rapid ALkalinization Factor</fullName>
    </recommendedName>
</protein>
<dbReference type="InterPro" id="IPR039252">
    <property type="entry name" value="RALFL27"/>
</dbReference>
<keyword evidence="4" id="KW-0372">Hormone</keyword>
<evidence type="ECO:0000256" key="3">
    <source>
        <dbReference type="ARBA" id="ARBA00022525"/>
    </source>
</evidence>
<organism evidence="8 9">
    <name type="scientific">Tagetes erecta</name>
    <name type="common">African marigold</name>
    <dbReference type="NCBI Taxonomy" id="13708"/>
    <lineage>
        <taxon>Eukaryota</taxon>
        <taxon>Viridiplantae</taxon>
        <taxon>Streptophyta</taxon>
        <taxon>Embryophyta</taxon>
        <taxon>Tracheophyta</taxon>
        <taxon>Spermatophyta</taxon>
        <taxon>Magnoliopsida</taxon>
        <taxon>eudicotyledons</taxon>
        <taxon>Gunneridae</taxon>
        <taxon>Pentapetalae</taxon>
        <taxon>asterids</taxon>
        <taxon>campanulids</taxon>
        <taxon>Asterales</taxon>
        <taxon>Asteraceae</taxon>
        <taxon>Asteroideae</taxon>
        <taxon>Heliantheae alliance</taxon>
        <taxon>Tageteae</taxon>
        <taxon>Tagetes</taxon>
    </lineage>
</organism>
<dbReference type="EMBL" id="JAUHHV010000006">
    <property type="protein sequence ID" value="KAK1421979.1"/>
    <property type="molecule type" value="Genomic_DNA"/>
</dbReference>
<dbReference type="GO" id="GO:0005576">
    <property type="term" value="C:extracellular region"/>
    <property type="evidence" value="ECO:0007669"/>
    <property type="project" value="UniProtKB-SubCell"/>
</dbReference>
<dbReference type="AlphaFoldDB" id="A0AAD8KFE8"/>
<feature type="chain" id="PRO_5042265618" description="Rapid ALkalinization Factor" evidence="7">
    <location>
        <begin position="32"/>
        <end position="109"/>
    </location>
</feature>
<keyword evidence="3" id="KW-0964">Secreted</keyword>
<keyword evidence="9" id="KW-1185">Reference proteome</keyword>
<evidence type="ECO:0000256" key="7">
    <source>
        <dbReference type="SAM" id="SignalP"/>
    </source>
</evidence>
<comment type="subcellular location">
    <subcellularLocation>
        <location evidence="1">Secreted</location>
    </subcellularLocation>
</comment>
<evidence type="ECO:0000256" key="2">
    <source>
        <dbReference type="ARBA" id="ARBA00009178"/>
    </source>
</evidence>
<dbReference type="PANTHER" id="PTHR39112:SF1">
    <property type="entry name" value="PROTEIN RALF-LIKE 27"/>
    <property type="match status" value="1"/>
</dbReference>
<dbReference type="Proteomes" id="UP001229421">
    <property type="component" value="Unassembled WGS sequence"/>
</dbReference>
<comment type="similarity">
    <text evidence="2">Belongs to the plant rapid alkalinization factor (RALF) family.</text>
</comment>
<feature type="signal peptide" evidence="7">
    <location>
        <begin position="1"/>
        <end position="31"/>
    </location>
</feature>
<keyword evidence="5 7" id="KW-0732">Signal</keyword>
<gene>
    <name evidence="8" type="ORF">QVD17_24786</name>
</gene>
<evidence type="ECO:0000256" key="4">
    <source>
        <dbReference type="ARBA" id="ARBA00022702"/>
    </source>
</evidence>
<evidence type="ECO:0000256" key="6">
    <source>
        <dbReference type="ARBA" id="ARBA00023157"/>
    </source>
</evidence>
<evidence type="ECO:0008006" key="10">
    <source>
        <dbReference type="Google" id="ProtNLM"/>
    </source>
</evidence>
<accession>A0AAD8KFE8</accession>
<evidence type="ECO:0000313" key="8">
    <source>
        <dbReference type="EMBL" id="KAK1421979.1"/>
    </source>
</evidence>
<evidence type="ECO:0000313" key="9">
    <source>
        <dbReference type="Proteomes" id="UP001229421"/>
    </source>
</evidence>
<dbReference type="InterPro" id="IPR008801">
    <property type="entry name" value="RALF"/>
</dbReference>
<comment type="caution">
    <text evidence="8">The sequence shown here is derived from an EMBL/GenBank/DDBJ whole genome shotgun (WGS) entry which is preliminary data.</text>
</comment>
<evidence type="ECO:0000256" key="5">
    <source>
        <dbReference type="ARBA" id="ARBA00022729"/>
    </source>
</evidence>
<keyword evidence="6" id="KW-1015">Disulfide bond</keyword>
<reference evidence="8" key="1">
    <citation type="journal article" date="2023" name="bioRxiv">
        <title>Improved chromosome-level genome assembly for marigold (Tagetes erecta).</title>
        <authorList>
            <person name="Jiang F."/>
            <person name="Yuan L."/>
            <person name="Wang S."/>
            <person name="Wang H."/>
            <person name="Xu D."/>
            <person name="Wang A."/>
            <person name="Fan W."/>
        </authorList>
    </citation>
    <scope>NUCLEOTIDE SEQUENCE</scope>
    <source>
        <strain evidence="8">WSJ</strain>
        <tissue evidence="8">Leaf</tissue>
    </source>
</reference>